<evidence type="ECO:0000313" key="1">
    <source>
        <dbReference type="EMBL" id="MBB2143975.1"/>
    </source>
</evidence>
<comment type="caution">
    <text evidence="1">The sequence shown here is derived from an EMBL/GenBank/DDBJ whole genome shotgun (WGS) entry which is preliminary data.</text>
</comment>
<dbReference type="Proteomes" id="UP000601055">
    <property type="component" value="Unassembled WGS sequence"/>
</dbReference>
<name>A0A923DWI9_9SPHI</name>
<gene>
    <name evidence="1" type="ORF">GM921_00630</name>
</gene>
<protein>
    <submittedName>
        <fullName evidence="1">Uncharacterized protein</fullName>
    </submittedName>
</protein>
<reference evidence="1" key="1">
    <citation type="submission" date="2019-11" db="EMBL/GenBank/DDBJ databases">
        <title>Description of Pedobacter sp. LMG 31464T.</title>
        <authorList>
            <person name="Carlier A."/>
            <person name="Qi S."/>
            <person name="Vandamme P."/>
        </authorList>
    </citation>
    <scope>NUCLEOTIDE SEQUENCE</scope>
    <source>
        <strain evidence="1">LMG 31464</strain>
    </source>
</reference>
<evidence type="ECO:0000313" key="2">
    <source>
        <dbReference type="Proteomes" id="UP000601055"/>
    </source>
</evidence>
<organism evidence="1 2">
    <name type="scientific">Pedobacter planticolens</name>
    <dbReference type="NCBI Taxonomy" id="2679964"/>
    <lineage>
        <taxon>Bacteria</taxon>
        <taxon>Pseudomonadati</taxon>
        <taxon>Bacteroidota</taxon>
        <taxon>Sphingobacteriia</taxon>
        <taxon>Sphingobacteriales</taxon>
        <taxon>Sphingobacteriaceae</taxon>
        <taxon>Pedobacter</taxon>
    </lineage>
</organism>
<keyword evidence="2" id="KW-1185">Reference proteome</keyword>
<accession>A0A923DWI9</accession>
<proteinExistence type="predicted"/>
<dbReference type="EMBL" id="WNXD01000001">
    <property type="protein sequence ID" value="MBB2143975.1"/>
    <property type="molecule type" value="Genomic_DNA"/>
</dbReference>
<dbReference type="AlphaFoldDB" id="A0A923DWI9"/>
<sequence>MKLDFGFTIYFLDPPPLSEIETFFVQVHGKLGIHQRHFQTTINLYQKEVDAELQKQKDELGSTMATANAEYKKAYDELKADEYEKHIYAIRESGIDEIEHHFATLDEQTKLEYIEMADHYNKSSAATLYALLESELRRFCGQAMKHFKLTFPVERFEKSDYLYSMMEYLKLVAIIDTSKADTFLPKLQQLQFLRNKIMHNGAEFDNEANEKLDNLVDQNKGVLFFDELPEENIRILRVKSNFVIPYYEIINDFFISLFSALNQKLNFSFLADRVKFIFGFLSKAVTVSLENEKEVKNGKQYVFDVKSDHKDNEFEFKLKLTIATSATDGVSITNQLDPIKDMERWVQQITQNNAILRQAFVGFLNPKSKHQIDLMLYPPS</sequence>
<dbReference type="RefSeq" id="WP_182920678.1">
    <property type="nucleotide sequence ID" value="NZ_WNXD01000001.1"/>
</dbReference>